<dbReference type="InterPro" id="IPR001878">
    <property type="entry name" value="Znf_CCHC"/>
</dbReference>
<reference evidence="4" key="1">
    <citation type="submission" date="2017-02" db="UniProtKB">
        <authorList>
            <consortium name="WormBaseParasite"/>
        </authorList>
    </citation>
    <scope>IDENTIFICATION</scope>
</reference>
<keyword evidence="1" id="KW-0862">Zinc</keyword>
<dbReference type="AlphaFoldDB" id="A0A0N5B421"/>
<dbReference type="GO" id="GO:0008270">
    <property type="term" value="F:zinc ion binding"/>
    <property type="evidence" value="ECO:0007669"/>
    <property type="project" value="UniProtKB-KW"/>
</dbReference>
<dbReference type="InterPro" id="IPR036875">
    <property type="entry name" value="Znf_CCHC_sf"/>
</dbReference>
<accession>A0A0N5B421</accession>
<organism evidence="3 4">
    <name type="scientific">Strongyloides papillosus</name>
    <name type="common">Intestinal threadworm</name>
    <dbReference type="NCBI Taxonomy" id="174720"/>
    <lineage>
        <taxon>Eukaryota</taxon>
        <taxon>Metazoa</taxon>
        <taxon>Ecdysozoa</taxon>
        <taxon>Nematoda</taxon>
        <taxon>Chromadorea</taxon>
        <taxon>Rhabditida</taxon>
        <taxon>Tylenchina</taxon>
        <taxon>Panagrolaimomorpha</taxon>
        <taxon>Strongyloidoidea</taxon>
        <taxon>Strongyloididae</taxon>
        <taxon>Strongyloides</taxon>
    </lineage>
</organism>
<evidence type="ECO:0000259" key="2">
    <source>
        <dbReference type="PROSITE" id="PS50158"/>
    </source>
</evidence>
<dbReference type="GO" id="GO:0019899">
    <property type="term" value="F:enzyme binding"/>
    <property type="evidence" value="ECO:0007669"/>
    <property type="project" value="UniProtKB-ARBA"/>
</dbReference>
<evidence type="ECO:0000256" key="1">
    <source>
        <dbReference type="PROSITE-ProRule" id="PRU00047"/>
    </source>
</evidence>
<keyword evidence="3" id="KW-1185">Reference proteome</keyword>
<keyword evidence="1" id="KW-0479">Metal-binding</keyword>
<proteinExistence type="predicted"/>
<name>A0A0N5B421_STREA</name>
<dbReference type="SUPFAM" id="SSF57756">
    <property type="entry name" value="Retrovirus zinc finger-like domains"/>
    <property type="match status" value="1"/>
</dbReference>
<evidence type="ECO:0000313" key="3">
    <source>
        <dbReference type="Proteomes" id="UP000046392"/>
    </source>
</evidence>
<dbReference type="GO" id="GO:0003676">
    <property type="term" value="F:nucleic acid binding"/>
    <property type="evidence" value="ECO:0007669"/>
    <property type="project" value="InterPro"/>
</dbReference>
<sequence length="373" mass="43333">MEHKCKITKEEKIKVAVIEGVIDDLRPDHKYKSLIVQELKKYQIAEKHLLNIVQICINCTESVIGAYSVKEEAKTKEKGVLGNSGTEIFVIEKKMTSQLTWSASLPIFDPRKKSFEKYLVLLEEAFLLDDLDNERKKMAIVKLKSTEEVRAYIAILPKPITFKVLCERLTANFNSIANKTNVKVQMRHFKIDLEKLHSNILQCMDLVARSTTRVNNELFEYQVECLMDKLSFNKMLFQRMVDSTHRYENIYDIAADIENYHKNMSKMRISNASFSENPERKRSSVTCYRCKKISHIASQCKEENVVKLEDVKLTLNAQSKECKVQNVMHENRVVDSWEPIIYMKDEIREKAMHAAGLQHSEEKIRCGTTLFLP</sequence>
<dbReference type="SMART" id="SM00343">
    <property type="entry name" value="ZnF_C2HC"/>
    <property type="match status" value="1"/>
</dbReference>
<evidence type="ECO:0000313" key="4">
    <source>
        <dbReference type="WBParaSite" id="SPAL_0000082400.1"/>
    </source>
</evidence>
<keyword evidence="1" id="KW-0863">Zinc-finger</keyword>
<dbReference type="PROSITE" id="PS50158">
    <property type="entry name" value="ZF_CCHC"/>
    <property type="match status" value="1"/>
</dbReference>
<dbReference type="Proteomes" id="UP000046392">
    <property type="component" value="Unplaced"/>
</dbReference>
<protein>
    <submittedName>
        <fullName evidence="4">CCHC-type domain-containing protein</fullName>
    </submittedName>
</protein>
<feature type="domain" description="CCHC-type" evidence="2">
    <location>
        <begin position="287"/>
        <end position="302"/>
    </location>
</feature>
<dbReference type="WBParaSite" id="SPAL_0000082400.1">
    <property type="protein sequence ID" value="SPAL_0000082400.1"/>
    <property type="gene ID" value="SPAL_0000082400"/>
</dbReference>